<keyword evidence="2" id="KW-1185">Reference proteome</keyword>
<organism evidence="1 2">
    <name type="scientific">Pistacia integerrima</name>
    <dbReference type="NCBI Taxonomy" id="434235"/>
    <lineage>
        <taxon>Eukaryota</taxon>
        <taxon>Viridiplantae</taxon>
        <taxon>Streptophyta</taxon>
        <taxon>Embryophyta</taxon>
        <taxon>Tracheophyta</taxon>
        <taxon>Spermatophyta</taxon>
        <taxon>Magnoliopsida</taxon>
        <taxon>eudicotyledons</taxon>
        <taxon>Gunneridae</taxon>
        <taxon>Pentapetalae</taxon>
        <taxon>rosids</taxon>
        <taxon>malvids</taxon>
        <taxon>Sapindales</taxon>
        <taxon>Anacardiaceae</taxon>
        <taxon>Pistacia</taxon>
    </lineage>
</organism>
<proteinExistence type="predicted"/>
<name>A0ACC0ZEU1_9ROSI</name>
<accession>A0ACC0ZEU1</accession>
<comment type="caution">
    <text evidence="1">The sequence shown here is derived from an EMBL/GenBank/DDBJ whole genome shotgun (WGS) entry which is preliminary data.</text>
</comment>
<evidence type="ECO:0000313" key="1">
    <source>
        <dbReference type="EMBL" id="KAJ0048642.1"/>
    </source>
</evidence>
<dbReference type="EMBL" id="CM047737">
    <property type="protein sequence ID" value="KAJ0048642.1"/>
    <property type="molecule type" value="Genomic_DNA"/>
</dbReference>
<protein>
    <submittedName>
        <fullName evidence="1">Uncharacterized protein</fullName>
    </submittedName>
</protein>
<gene>
    <name evidence="1" type="ORF">Pint_16761</name>
</gene>
<dbReference type="Proteomes" id="UP001163603">
    <property type="component" value="Chromosome 2"/>
</dbReference>
<evidence type="ECO:0000313" key="2">
    <source>
        <dbReference type="Proteomes" id="UP001163603"/>
    </source>
</evidence>
<sequence>MAQQCPLKFVMSLAMLLNVAFCANFSELFQPLWAPDHIATEGDHINLSLDTVSGCGFESRSKYLFGKASMQIKLVEGDSAGTVTAFYMSSEGPNHDELDFEFLGNVSGEPYLVQTNVYVNGSGNREQRHSLWFDPTLDFHTYSLFWNRRYILFLVDGIPIRVFANKEENGVIYPKSQAMSIRGSVWNADDWATQGGRVKTNWSHSPFVATFRSFEIDACDLSPETDDVEAKCGVSRQFWWDKPSVRELNKHQSHQLKWVRRKHMVYDYCKDVARFTELPRECIN</sequence>
<reference evidence="2" key="1">
    <citation type="journal article" date="2023" name="G3 (Bethesda)">
        <title>Genome assembly and association tests identify interacting loci associated with vigor, precocity, and sex in interspecific pistachio rootstocks.</title>
        <authorList>
            <person name="Palmer W."/>
            <person name="Jacygrad E."/>
            <person name="Sagayaradj S."/>
            <person name="Cavanaugh K."/>
            <person name="Han R."/>
            <person name="Bertier L."/>
            <person name="Beede B."/>
            <person name="Kafkas S."/>
            <person name="Golino D."/>
            <person name="Preece J."/>
            <person name="Michelmore R."/>
        </authorList>
    </citation>
    <scope>NUCLEOTIDE SEQUENCE [LARGE SCALE GENOMIC DNA]</scope>
</reference>